<dbReference type="Pfam" id="PF13450">
    <property type="entry name" value="NAD_binding_8"/>
    <property type="match status" value="1"/>
</dbReference>
<dbReference type="Gene3D" id="3.40.50.720">
    <property type="entry name" value="NAD(P)-binding Rossmann-like Domain"/>
    <property type="match status" value="2"/>
</dbReference>
<dbReference type="EMBL" id="UINC01120584">
    <property type="protein sequence ID" value="SVC95159.1"/>
    <property type="molecule type" value="Genomic_DNA"/>
</dbReference>
<reference evidence="2" key="1">
    <citation type="submission" date="2018-05" db="EMBL/GenBank/DDBJ databases">
        <authorList>
            <person name="Lanie J.A."/>
            <person name="Ng W.-L."/>
            <person name="Kazmierczak K.M."/>
            <person name="Andrzejewski T.M."/>
            <person name="Davidsen T.M."/>
            <person name="Wayne K.J."/>
            <person name="Tettelin H."/>
            <person name="Glass J.I."/>
            <person name="Rusch D."/>
            <person name="Podicherti R."/>
            <person name="Tsui H.-C.T."/>
            <person name="Winkler M.E."/>
        </authorList>
    </citation>
    <scope>NUCLEOTIDE SEQUENCE</scope>
</reference>
<dbReference type="PANTHER" id="PTHR21197">
    <property type="entry name" value="UDP-GALACTOPYRANOSE MUTASE"/>
    <property type="match status" value="1"/>
</dbReference>
<dbReference type="PANTHER" id="PTHR21197:SF0">
    <property type="entry name" value="UDP-GALACTOPYRANOSE MUTASE"/>
    <property type="match status" value="1"/>
</dbReference>
<organism evidence="2">
    <name type="scientific">marine metagenome</name>
    <dbReference type="NCBI Taxonomy" id="408172"/>
    <lineage>
        <taxon>unclassified sequences</taxon>
        <taxon>metagenomes</taxon>
        <taxon>ecological metagenomes</taxon>
    </lineage>
</organism>
<dbReference type="GO" id="GO:0008767">
    <property type="term" value="F:UDP-galactopyranose mutase activity"/>
    <property type="evidence" value="ECO:0007669"/>
    <property type="project" value="InterPro"/>
</dbReference>
<gene>
    <name evidence="2" type="ORF">METZ01_LOCUS348013</name>
</gene>
<dbReference type="GO" id="GO:0005829">
    <property type="term" value="C:cytosol"/>
    <property type="evidence" value="ECO:0007669"/>
    <property type="project" value="TreeGrafter"/>
</dbReference>
<name>A0A382RBU5_9ZZZZ</name>
<proteinExistence type="predicted"/>
<evidence type="ECO:0000313" key="2">
    <source>
        <dbReference type="EMBL" id="SVC95159.1"/>
    </source>
</evidence>
<dbReference type="GO" id="GO:0050660">
    <property type="term" value="F:flavin adenine dinucleotide binding"/>
    <property type="evidence" value="ECO:0007669"/>
    <property type="project" value="TreeGrafter"/>
</dbReference>
<accession>A0A382RBU5</accession>
<protein>
    <recommendedName>
        <fullName evidence="1">UDP-galactopyranose mutase C-terminal domain-containing protein</fullName>
    </recommendedName>
</protein>
<dbReference type="AlphaFoldDB" id="A0A382RBU5"/>
<sequence length="216" mass="25435">MVHDYLVVGSGFYGSVLAERIANDMNRTVLVIDKRNHIGGNCHSEIHEETGIEFHTYGTHIFHTSSSKVWEYINRFTEFNGYHHQVLTTYRDRVYQMPINLETVNSFYNLNLRPYEVENFLKKEIEKESIIKPKNFEEKAISKIGRPLYEAFIKGYTAKQWGKNPKELPAGIFLRLPIRNNYCEDYFVNCRWQGIPLDGFTKIFKRMLESPNIKVE</sequence>
<dbReference type="InterPro" id="IPR015899">
    <property type="entry name" value="UDP-GalPyranose_mutase_C"/>
</dbReference>
<dbReference type="SUPFAM" id="SSF51971">
    <property type="entry name" value="Nucleotide-binding domain"/>
    <property type="match status" value="1"/>
</dbReference>
<dbReference type="Pfam" id="PF03275">
    <property type="entry name" value="GLF"/>
    <property type="match status" value="1"/>
</dbReference>
<feature type="non-terminal residue" evidence="2">
    <location>
        <position position="216"/>
    </location>
</feature>
<evidence type="ECO:0000259" key="1">
    <source>
        <dbReference type="Pfam" id="PF03275"/>
    </source>
</evidence>
<feature type="domain" description="UDP-galactopyranose mutase C-terminal" evidence="1">
    <location>
        <begin position="151"/>
        <end position="215"/>
    </location>
</feature>